<dbReference type="Proteomes" id="UP001163046">
    <property type="component" value="Unassembled WGS sequence"/>
</dbReference>
<evidence type="ECO:0000259" key="1">
    <source>
        <dbReference type="Pfam" id="PF02036"/>
    </source>
</evidence>
<dbReference type="InterPro" id="IPR003033">
    <property type="entry name" value="SCP2_sterol-bd_dom"/>
</dbReference>
<comment type="caution">
    <text evidence="2">The sequence shown here is derived from an EMBL/GenBank/DDBJ whole genome shotgun (WGS) entry which is preliminary data.</text>
</comment>
<dbReference type="InterPro" id="IPR036527">
    <property type="entry name" value="SCP2_sterol-bd_dom_sf"/>
</dbReference>
<sequence>MWRDGNRISFQCKAVESGQLVLSGAYIDLKDINIAKKTIPKVKGIFEWNVTKGGKTAGQWTVDLKSGSGSVTAGPYKQGKPDCSITVEDDDLALIATGKSNPQQLFMKGKLKVKGNIMLTTKLAQLFKDNAKM</sequence>
<dbReference type="Pfam" id="PF02036">
    <property type="entry name" value="SCP2"/>
    <property type="match status" value="1"/>
</dbReference>
<dbReference type="PANTHER" id="PTHR10094">
    <property type="entry name" value="STEROL CARRIER PROTEIN 2 SCP-2 FAMILY PROTEIN"/>
    <property type="match status" value="1"/>
</dbReference>
<proteinExistence type="predicted"/>
<dbReference type="GO" id="GO:0005829">
    <property type="term" value="C:cytosol"/>
    <property type="evidence" value="ECO:0007669"/>
    <property type="project" value="TreeGrafter"/>
</dbReference>
<dbReference type="OrthoDB" id="3592703at2759"/>
<organism evidence="2 3">
    <name type="scientific">Desmophyllum pertusum</name>
    <dbReference type="NCBI Taxonomy" id="174260"/>
    <lineage>
        <taxon>Eukaryota</taxon>
        <taxon>Metazoa</taxon>
        <taxon>Cnidaria</taxon>
        <taxon>Anthozoa</taxon>
        <taxon>Hexacorallia</taxon>
        <taxon>Scleractinia</taxon>
        <taxon>Caryophylliina</taxon>
        <taxon>Caryophylliidae</taxon>
        <taxon>Desmophyllum</taxon>
    </lineage>
</organism>
<name>A0A9W9ZTR3_9CNID</name>
<keyword evidence="3" id="KW-1185">Reference proteome</keyword>
<dbReference type="PANTHER" id="PTHR10094:SF25">
    <property type="entry name" value="SCP2 STEROL-BINDING DOMAIN-CONTAINING PROTEIN 1"/>
    <property type="match status" value="1"/>
</dbReference>
<reference evidence="2" key="1">
    <citation type="submission" date="2023-01" db="EMBL/GenBank/DDBJ databases">
        <title>Genome assembly of the deep-sea coral Lophelia pertusa.</title>
        <authorList>
            <person name="Herrera S."/>
            <person name="Cordes E."/>
        </authorList>
    </citation>
    <scope>NUCLEOTIDE SEQUENCE</scope>
    <source>
        <strain evidence="2">USNM1676648</strain>
        <tissue evidence="2">Polyp</tissue>
    </source>
</reference>
<feature type="domain" description="SCP2" evidence="1">
    <location>
        <begin position="34"/>
        <end position="128"/>
    </location>
</feature>
<gene>
    <name evidence="2" type="ORF">OS493_004241</name>
</gene>
<protein>
    <recommendedName>
        <fullName evidence="1">SCP2 domain-containing protein</fullName>
    </recommendedName>
</protein>
<dbReference type="AlphaFoldDB" id="A0A9W9ZTR3"/>
<dbReference type="EMBL" id="MU825874">
    <property type="protein sequence ID" value="KAJ7387265.1"/>
    <property type="molecule type" value="Genomic_DNA"/>
</dbReference>
<evidence type="ECO:0000313" key="3">
    <source>
        <dbReference type="Proteomes" id="UP001163046"/>
    </source>
</evidence>
<dbReference type="Gene3D" id="3.30.1050.10">
    <property type="entry name" value="SCP2 sterol-binding domain"/>
    <property type="match status" value="1"/>
</dbReference>
<dbReference type="SUPFAM" id="SSF55718">
    <property type="entry name" value="SCP-like"/>
    <property type="match status" value="1"/>
</dbReference>
<accession>A0A9W9ZTR3</accession>
<evidence type="ECO:0000313" key="2">
    <source>
        <dbReference type="EMBL" id="KAJ7387265.1"/>
    </source>
</evidence>